<comment type="similarity">
    <text evidence="1 3">Belongs to the HMG-CoA reductase family.</text>
</comment>
<dbReference type="PROSITE" id="PS00066">
    <property type="entry name" value="HMG_COA_REDUCTASE_1"/>
    <property type="match status" value="1"/>
</dbReference>
<dbReference type="Proteomes" id="UP001255416">
    <property type="component" value="Unassembled WGS sequence"/>
</dbReference>
<name>A0ABU3VD75_9RHOB</name>
<dbReference type="InterPro" id="IPR004553">
    <property type="entry name" value="HMG_CoA_Rdtase_bac-typ"/>
</dbReference>
<dbReference type="CDD" id="cd00644">
    <property type="entry name" value="HMG-CoA_reductase_classII"/>
    <property type="match status" value="1"/>
</dbReference>
<dbReference type="Gene3D" id="1.10.8.660">
    <property type="match status" value="1"/>
</dbReference>
<evidence type="ECO:0000256" key="2">
    <source>
        <dbReference type="ARBA" id="ARBA00023002"/>
    </source>
</evidence>
<reference evidence="5" key="1">
    <citation type="submission" date="2023-05" db="EMBL/GenBank/DDBJ databases">
        <title>Sedimentitalea sp. nov. JM2-8.</title>
        <authorList>
            <person name="Huang J."/>
        </authorList>
    </citation>
    <scope>NUCLEOTIDE SEQUENCE [LARGE SCALE GENOMIC DNA]</scope>
    <source>
        <strain evidence="5">KHS03</strain>
    </source>
</reference>
<dbReference type="SUPFAM" id="SSF56542">
    <property type="entry name" value="Substrate-binding domain of HMG-CoA reductase"/>
    <property type="match status" value="1"/>
</dbReference>
<keyword evidence="2 3" id="KW-0560">Oxidoreductase</keyword>
<evidence type="ECO:0000313" key="5">
    <source>
        <dbReference type="Proteomes" id="UP001255416"/>
    </source>
</evidence>
<keyword evidence="5" id="KW-1185">Reference proteome</keyword>
<dbReference type="Gene3D" id="3.90.770.10">
    <property type="entry name" value="3-hydroxy-3-methylglutaryl-coenzyme A Reductase, Chain A, domain 2"/>
    <property type="match status" value="2"/>
</dbReference>
<organism evidence="4 5">
    <name type="scientific">Sedimentitalea todarodis</name>
    <dbReference type="NCBI Taxonomy" id="1631240"/>
    <lineage>
        <taxon>Bacteria</taxon>
        <taxon>Pseudomonadati</taxon>
        <taxon>Pseudomonadota</taxon>
        <taxon>Alphaproteobacteria</taxon>
        <taxon>Rhodobacterales</taxon>
        <taxon>Paracoccaceae</taxon>
        <taxon>Sedimentitalea</taxon>
    </lineage>
</organism>
<proteinExistence type="inferred from homology"/>
<dbReference type="InterPro" id="IPR023074">
    <property type="entry name" value="HMG_CoA_Rdtase_cat_sf"/>
</dbReference>
<dbReference type="PANTHER" id="PTHR10572:SF24">
    <property type="entry name" value="3-HYDROXY-3-METHYLGLUTARYL-COENZYME A REDUCTASE"/>
    <property type="match status" value="1"/>
</dbReference>
<dbReference type="PROSITE" id="PS50065">
    <property type="entry name" value="HMG_COA_REDUCTASE_4"/>
    <property type="match status" value="1"/>
</dbReference>
<dbReference type="InterPro" id="IPR009029">
    <property type="entry name" value="HMG_CoA_Rdtase_sub-bd_dom_sf"/>
</dbReference>
<evidence type="ECO:0000256" key="3">
    <source>
        <dbReference type="RuleBase" id="RU361219"/>
    </source>
</evidence>
<comment type="caution">
    <text evidence="4">The sequence shown here is derived from an EMBL/GenBank/DDBJ whole genome shotgun (WGS) entry which is preliminary data.</text>
</comment>
<dbReference type="PROSITE" id="PS01192">
    <property type="entry name" value="HMG_COA_REDUCTASE_3"/>
    <property type="match status" value="1"/>
</dbReference>
<dbReference type="InterPro" id="IPR002202">
    <property type="entry name" value="HMG_CoA_Rdtase"/>
</dbReference>
<evidence type="ECO:0000313" key="4">
    <source>
        <dbReference type="EMBL" id="MDU9003689.1"/>
    </source>
</evidence>
<dbReference type="InterPro" id="IPR023076">
    <property type="entry name" value="HMG_CoA_Rdtase_CS"/>
</dbReference>
<dbReference type="GO" id="GO:0140643">
    <property type="term" value="F:hydroxymethylglutaryl-CoA reductase (NADH) activity"/>
    <property type="evidence" value="ECO:0007669"/>
    <property type="project" value="UniProtKB-EC"/>
</dbReference>
<dbReference type="EC" id="1.1.1.88" evidence="3"/>
<comment type="catalytic activity">
    <reaction evidence="3">
        <text>(R)-mevalonate + 2 NAD(+) + CoA = (3S)-3-hydroxy-3-methylglutaryl-CoA + 2 NADH + 2 H(+)</text>
        <dbReference type="Rhea" id="RHEA:14833"/>
        <dbReference type="ChEBI" id="CHEBI:15378"/>
        <dbReference type="ChEBI" id="CHEBI:36464"/>
        <dbReference type="ChEBI" id="CHEBI:43074"/>
        <dbReference type="ChEBI" id="CHEBI:57287"/>
        <dbReference type="ChEBI" id="CHEBI:57540"/>
        <dbReference type="ChEBI" id="CHEBI:57945"/>
        <dbReference type="EC" id="1.1.1.88"/>
    </reaction>
</comment>
<dbReference type="PANTHER" id="PTHR10572">
    <property type="entry name" value="3-HYDROXY-3-METHYLGLUTARYL-COENZYME A REDUCTASE"/>
    <property type="match status" value="1"/>
</dbReference>
<dbReference type="Pfam" id="PF00368">
    <property type="entry name" value="HMG-CoA_red"/>
    <property type="match status" value="1"/>
</dbReference>
<dbReference type="PROSITE" id="PS00318">
    <property type="entry name" value="HMG_COA_REDUCTASE_2"/>
    <property type="match status" value="1"/>
</dbReference>
<dbReference type="PRINTS" id="PR00071">
    <property type="entry name" value="HMGCOARDTASE"/>
</dbReference>
<dbReference type="NCBIfam" id="TIGR00532">
    <property type="entry name" value="HMG_CoA_R_NAD"/>
    <property type="match status" value="1"/>
</dbReference>
<keyword evidence="3" id="KW-0520">NAD</keyword>
<protein>
    <recommendedName>
        <fullName evidence="3">3-hydroxy-3-methylglutaryl coenzyme A reductase</fullName>
        <shortName evidence="3">HMG-CoA reductase</shortName>
        <ecNumber evidence="3">1.1.1.88</ecNumber>
    </recommendedName>
</protein>
<dbReference type="EMBL" id="JASMWN010000004">
    <property type="protein sequence ID" value="MDU9003689.1"/>
    <property type="molecule type" value="Genomic_DNA"/>
</dbReference>
<gene>
    <name evidence="4" type="ORF">QO231_07460</name>
</gene>
<comment type="pathway">
    <text evidence="3">Metabolic intermediate metabolism; (R)-mevalonate degradation; (S)-3-hydroxy-3-methylglutaryl-CoA from (R)-mevalonate: step 1/1.</text>
</comment>
<dbReference type="RefSeq" id="WP_316774776.1">
    <property type="nucleotide sequence ID" value="NZ_JASMWN010000004.1"/>
</dbReference>
<accession>A0ABU3VD75</accession>
<dbReference type="InterPro" id="IPR009023">
    <property type="entry name" value="HMG_CoA_Rdtase_NAD(P)-bd_sf"/>
</dbReference>
<dbReference type="SUPFAM" id="SSF55035">
    <property type="entry name" value="NAD-binding domain of HMG-CoA reductase"/>
    <property type="match status" value="1"/>
</dbReference>
<sequence>MAEFSSRIENLRGMTPQDRRAAVARAANMSDADQIALSGADGLPQTLADGMIENVIGKYELPLGVATNFTVNGRDYLIPMVTEEPSVVAAASYMARIARGCGGFTTSSDAPVMRAQIQVLRPGDPHGARQRLLSARDELIGMANQRDTVLIGLGGGCKDIEVQVFDDTPVGPMVVLHLLVDVRDAMGANTVNSMAETLAPRVAEIARGEVRLRILSNLADRRLVRARVEITPEALKMDRFDGDDVAQGIVEACTLAIIDPYRAVTHNKGIMNGIDSVVVATGNDWRAIEAGAHAYAARDGRYSSLSRWERGAGGELVGTLEMPMALGLIGGATKTHPAAQAAIRLLGVRTAQELAEVTAAVGLAQNMAALRALATEGIQKGHMTLHARNIAILAGAEGGEVDRVAGAIAAAGEVTVQRAAAELARLRD</sequence>
<evidence type="ECO:0000256" key="1">
    <source>
        <dbReference type="ARBA" id="ARBA00007661"/>
    </source>
</evidence>